<dbReference type="FunFam" id="3.30.559.10:FF:000007">
    <property type="entry name" value="Dihydrolipoamide acetyltransferase component of pyruvate dehydrogenase complex"/>
    <property type="match status" value="1"/>
</dbReference>
<dbReference type="InterPro" id="IPR003016">
    <property type="entry name" value="2-oxoA_DH_lipoyl-BS"/>
</dbReference>
<dbReference type="InterPro" id="IPR001078">
    <property type="entry name" value="2-oxoacid_DH_actylTfrase"/>
</dbReference>
<dbReference type="AlphaFoldDB" id="A0A5N1BM29"/>
<dbReference type="Gene3D" id="4.10.320.10">
    <property type="entry name" value="E3-binding domain"/>
    <property type="match status" value="2"/>
</dbReference>
<feature type="compositionally biased region" description="Basic and acidic residues" evidence="7">
    <location>
        <begin position="88"/>
        <end position="103"/>
    </location>
</feature>
<comment type="cofactor">
    <cofactor evidence="1 6">
        <name>(R)-lipoate</name>
        <dbReference type="ChEBI" id="CHEBI:83088"/>
    </cofactor>
</comment>
<feature type="compositionally biased region" description="Polar residues" evidence="7">
    <location>
        <begin position="154"/>
        <end position="170"/>
    </location>
</feature>
<evidence type="ECO:0000256" key="1">
    <source>
        <dbReference type="ARBA" id="ARBA00001938"/>
    </source>
</evidence>
<dbReference type="SUPFAM" id="SSF52777">
    <property type="entry name" value="CoA-dependent acyltransferases"/>
    <property type="match status" value="1"/>
</dbReference>
<accession>A0A5N1BM29</accession>
<evidence type="ECO:0000313" key="10">
    <source>
        <dbReference type="EMBL" id="KAA9241145.1"/>
    </source>
</evidence>
<dbReference type="PANTHER" id="PTHR43178">
    <property type="entry name" value="DIHYDROLIPOAMIDE ACETYLTRANSFERASE COMPONENT OF PYRUVATE DEHYDROGENASE COMPLEX"/>
    <property type="match status" value="1"/>
</dbReference>
<evidence type="ECO:0000256" key="5">
    <source>
        <dbReference type="ARBA" id="ARBA00023315"/>
    </source>
</evidence>
<dbReference type="GO" id="GO:0016407">
    <property type="term" value="F:acetyltransferase activity"/>
    <property type="evidence" value="ECO:0007669"/>
    <property type="project" value="TreeGrafter"/>
</dbReference>
<reference evidence="11" key="1">
    <citation type="submission" date="2019-09" db="EMBL/GenBank/DDBJ databases">
        <title>Draft genome sequence assemblies of isolates from the urinary tract.</title>
        <authorList>
            <person name="Mores C.R."/>
            <person name="Putonti C."/>
            <person name="Wolfe A.J."/>
        </authorList>
    </citation>
    <scope>NUCLEOTIDE SEQUENCE [LARGE SCALE GENOMIC DNA]</scope>
    <source>
        <strain evidence="11">UMB8614</strain>
    </source>
</reference>
<dbReference type="InterPro" id="IPR004167">
    <property type="entry name" value="PSBD"/>
</dbReference>
<dbReference type="InterPro" id="IPR023213">
    <property type="entry name" value="CAT-like_dom_sf"/>
</dbReference>
<dbReference type="GO" id="GO:0031405">
    <property type="term" value="F:lipoic acid binding"/>
    <property type="evidence" value="ECO:0007669"/>
    <property type="project" value="TreeGrafter"/>
</dbReference>
<feature type="domain" description="Lipoyl-binding" evidence="8">
    <location>
        <begin position="3"/>
        <end position="78"/>
    </location>
</feature>
<sequence>MTKKIIKMPALGESVHEATINAWLVKAGDTVKKYDPLAEVISDKVTTEVPSEYSGVVDELLVDEDEEIPIGQAILSIIVEGDGPDDQAEAHSTETSDQERTDEAKEEAEPTQNLNYSPAVVRLAQEKGIDLKQVTGTGKNGRITKKDVLKAADQSESSSQSTKVNQAKLSNDSEKSKFNSRYSPAVLKLAQTHNIDLSQLVGTGAKGRITRKDVLAALESGPSPDQTASQSESSSQIDQSAKTPVSQPSQSQDQVTPADGIRKAIAKQMTKSYQEIPHAWMMVEADVTNIVNLRNHLKDSYQDNEGIHLSYFPFFVKAVTQALKQHPLLNASWQEDGIHYHKDINLSIAVATEDHLYVPVIKQADRLSINGIAHEIDRLAQAVKNGEATSQDMQGGTFTVNNTGVFGSVQSMGIINPPQAAILQVESIKKRLLVSDDGNFKMADMVNLCLSIDHRLLDGLEAGRFLQDVVHNLAQFSQETEIY</sequence>
<comment type="caution">
    <text evidence="10">The sequence shown here is derived from an EMBL/GenBank/DDBJ whole genome shotgun (WGS) entry which is preliminary data.</text>
</comment>
<dbReference type="InterPro" id="IPR036625">
    <property type="entry name" value="E3-bd_dom_sf"/>
</dbReference>
<evidence type="ECO:0000256" key="2">
    <source>
        <dbReference type="ARBA" id="ARBA00007317"/>
    </source>
</evidence>
<feature type="compositionally biased region" description="Low complexity" evidence="7">
    <location>
        <begin position="223"/>
        <end position="257"/>
    </location>
</feature>
<keyword evidence="11" id="KW-1185">Reference proteome</keyword>
<dbReference type="PROSITE" id="PS50968">
    <property type="entry name" value="BIOTINYL_LIPOYL"/>
    <property type="match status" value="1"/>
</dbReference>
<dbReference type="GO" id="GO:0005737">
    <property type="term" value="C:cytoplasm"/>
    <property type="evidence" value="ECO:0007669"/>
    <property type="project" value="TreeGrafter"/>
</dbReference>
<evidence type="ECO:0000313" key="11">
    <source>
        <dbReference type="Proteomes" id="UP000326476"/>
    </source>
</evidence>
<organism evidence="10 11">
    <name type="scientific">Aerococcus tenax</name>
    <dbReference type="NCBI Taxonomy" id="3078812"/>
    <lineage>
        <taxon>Bacteria</taxon>
        <taxon>Bacillati</taxon>
        <taxon>Bacillota</taxon>
        <taxon>Bacilli</taxon>
        <taxon>Lactobacillales</taxon>
        <taxon>Aerococcaceae</taxon>
        <taxon>Aerococcus</taxon>
    </lineage>
</organism>
<dbReference type="Pfam" id="PF00364">
    <property type="entry name" value="Biotin_lipoyl"/>
    <property type="match status" value="1"/>
</dbReference>
<feature type="region of interest" description="Disordered" evidence="7">
    <location>
        <begin position="82"/>
        <end position="118"/>
    </location>
</feature>
<dbReference type="SUPFAM" id="SSF51230">
    <property type="entry name" value="Single hybrid motif"/>
    <property type="match status" value="1"/>
</dbReference>
<dbReference type="InterPro" id="IPR000089">
    <property type="entry name" value="Biotin_lipoyl"/>
</dbReference>
<dbReference type="EC" id="2.3.1.-" evidence="6"/>
<dbReference type="InterPro" id="IPR050743">
    <property type="entry name" value="2-oxoacid_DH_E2_comp"/>
</dbReference>
<feature type="domain" description="Peripheral subunit-binding (PSBD)" evidence="9">
    <location>
        <begin position="115"/>
        <end position="152"/>
    </location>
</feature>
<dbReference type="CDD" id="cd06849">
    <property type="entry name" value="lipoyl_domain"/>
    <property type="match status" value="1"/>
</dbReference>
<feature type="domain" description="Peripheral subunit-binding (PSBD)" evidence="9">
    <location>
        <begin position="181"/>
        <end position="218"/>
    </location>
</feature>
<keyword evidence="3 6" id="KW-0808">Transferase</keyword>
<dbReference type="PROSITE" id="PS51826">
    <property type="entry name" value="PSBD"/>
    <property type="match status" value="2"/>
</dbReference>
<dbReference type="EMBL" id="VYVN01000005">
    <property type="protein sequence ID" value="KAA9241145.1"/>
    <property type="molecule type" value="Genomic_DNA"/>
</dbReference>
<keyword evidence="5 6" id="KW-0012">Acyltransferase</keyword>
<proteinExistence type="inferred from homology"/>
<evidence type="ECO:0000256" key="7">
    <source>
        <dbReference type="SAM" id="MobiDB-lite"/>
    </source>
</evidence>
<dbReference type="Gene3D" id="2.40.50.100">
    <property type="match status" value="1"/>
</dbReference>
<evidence type="ECO:0000259" key="8">
    <source>
        <dbReference type="PROSITE" id="PS50968"/>
    </source>
</evidence>
<dbReference type="Gene3D" id="3.30.559.10">
    <property type="entry name" value="Chloramphenicol acetyltransferase-like domain"/>
    <property type="match status" value="1"/>
</dbReference>
<dbReference type="Proteomes" id="UP000326476">
    <property type="component" value="Unassembled WGS sequence"/>
</dbReference>
<dbReference type="Pfam" id="PF00198">
    <property type="entry name" value="2-oxoacid_dh"/>
    <property type="match status" value="1"/>
</dbReference>
<evidence type="ECO:0000256" key="6">
    <source>
        <dbReference type="RuleBase" id="RU003423"/>
    </source>
</evidence>
<feature type="region of interest" description="Disordered" evidence="7">
    <location>
        <begin position="219"/>
        <end position="258"/>
    </location>
</feature>
<feature type="region of interest" description="Disordered" evidence="7">
    <location>
        <begin position="149"/>
        <end position="178"/>
    </location>
</feature>
<gene>
    <name evidence="10" type="ORF">F6I34_03390</name>
</gene>
<dbReference type="InterPro" id="IPR011053">
    <property type="entry name" value="Single_hybrid_motif"/>
</dbReference>
<protein>
    <recommendedName>
        <fullName evidence="6">Dihydrolipoamide acetyltransferase component of pyruvate dehydrogenase complex</fullName>
        <ecNumber evidence="6">2.3.1.-</ecNumber>
    </recommendedName>
</protein>
<dbReference type="SUPFAM" id="SSF47005">
    <property type="entry name" value="Peripheral subunit-binding domain of 2-oxo acid dehydrogenase complex"/>
    <property type="match status" value="2"/>
</dbReference>
<name>A0A5N1BM29_9LACT</name>
<evidence type="ECO:0000259" key="9">
    <source>
        <dbReference type="PROSITE" id="PS51826"/>
    </source>
</evidence>
<dbReference type="Pfam" id="PF02817">
    <property type="entry name" value="E3_binding"/>
    <property type="match status" value="2"/>
</dbReference>
<evidence type="ECO:0000256" key="4">
    <source>
        <dbReference type="ARBA" id="ARBA00022823"/>
    </source>
</evidence>
<dbReference type="PROSITE" id="PS00189">
    <property type="entry name" value="LIPOYL"/>
    <property type="match status" value="1"/>
</dbReference>
<comment type="similarity">
    <text evidence="2 6">Belongs to the 2-oxoacid dehydrogenase family.</text>
</comment>
<dbReference type="PANTHER" id="PTHR43178:SF5">
    <property type="entry name" value="LIPOAMIDE ACYLTRANSFERASE COMPONENT OF BRANCHED-CHAIN ALPHA-KETO ACID DEHYDROGENASE COMPLEX, MITOCHONDRIAL"/>
    <property type="match status" value="1"/>
</dbReference>
<keyword evidence="4 6" id="KW-0450">Lipoyl</keyword>
<evidence type="ECO:0000256" key="3">
    <source>
        <dbReference type="ARBA" id="ARBA00022679"/>
    </source>
</evidence>